<keyword evidence="4" id="KW-1185">Reference proteome</keyword>
<evidence type="ECO:0000256" key="2">
    <source>
        <dbReference type="ARBA" id="ARBA00022679"/>
    </source>
</evidence>
<dbReference type="PANTHER" id="PTHR30160:SF1">
    <property type="entry name" value="LIPOPOLYSACCHARIDE 1,2-N-ACETYLGLUCOSAMINETRANSFERASE-RELATED"/>
    <property type="match status" value="1"/>
</dbReference>
<dbReference type="InterPro" id="IPR002201">
    <property type="entry name" value="Glyco_trans_9"/>
</dbReference>
<keyword evidence="2" id="KW-0808">Transferase</keyword>
<dbReference type="CDD" id="cd03789">
    <property type="entry name" value="GT9_LPS_heptosyltransferase"/>
    <property type="match status" value="1"/>
</dbReference>
<dbReference type="GO" id="GO:0009244">
    <property type="term" value="P:lipopolysaccharide core region biosynthetic process"/>
    <property type="evidence" value="ECO:0007669"/>
    <property type="project" value="TreeGrafter"/>
</dbReference>
<keyword evidence="1" id="KW-0328">Glycosyltransferase</keyword>
<dbReference type="GO" id="GO:0008713">
    <property type="term" value="F:ADP-heptose-lipopolysaccharide heptosyltransferase activity"/>
    <property type="evidence" value="ECO:0007669"/>
    <property type="project" value="TreeGrafter"/>
</dbReference>
<evidence type="ECO:0000313" key="4">
    <source>
        <dbReference type="Proteomes" id="UP000663720"/>
    </source>
</evidence>
<dbReference type="SUPFAM" id="SSF53756">
    <property type="entry name" value="UDP-Glycosyltransferase/glycogen phosphorylase"/>
    <property type="match status" value="1"/>
</dbReference>
<proteinExistence type="predicted"/>
<gene>
    <name evidence="3" type="ORF">dnl_12630</name>
</gene>
<dbReference type="PANTHER" id="PTHR30160">
    <property type="entry name" value="TETRAACYLDISACCHARIDE 4'-KINASE-RELATED"/>
    <property type="match status" value="1"/>
</dbReference>
<evidence type="ECO:0000256" key="1">
    <source>
        <dbReference type="ARBA" id="ARBA00022676"/>
    </source>
</evidence>
<dbReference type="GO" id="GO:0005829">
    <property type="term" value="C:cytosol"/>
    <property type="evidence" value="ECO:0007669"/>
    <property type="project" value="TreeGrafter"/>
</dbReference>
<dbReference type="EMBL" id="CP061799">
    <property type="protein sequence ID" value="QTA79016.1"/>
    <property type="molecule type" value="Genomic_DNA"/>
</dbReference>
<dbReference type="AlphaFoldDB" id="A0A975GF83"/>
<dbReference type="KEGG" id="dli:dnl_12630"/>
<protein>
    <submittedName>
        <fullName evidence="3">Glycosyltransferase (Heptosyltransferase), family 9</fullName>
    </submittedName>
</protein>
<dbReference type="RefSeq" id="WP_207690813.1">
    <property type="nucleotide sequence ID" value="NZ_CP061799.1"/>
</dbReference>
<reference evidence="3" key="1">
    <citation type="journal article" date="2021" name="Microb. Physiol.">
        <title>Proteogenomic Insights into the Physiology of Marine, Sulfate-Reducing, Filamentous Desulfonema limicola and Desulfonema magnum.</title>
        <authorList>
            <person name="Schnaars V."/>
            <person name="Wohlbrand L."/>
            <person name="Scheve S."/>
            <person name="Hinrichs C."/>
            <person name="Reinhardt R."/>
            <person name="Rabus R."/>
        </authorList>
    </citation>
    <scope>NUCLEOTIDE SEQUENCE</scope>
    <source>
        <strain evidence="3">5ac10</strain>
    </source>
</reference>
<dbReference type="Proteomes" id="UP000663720">
    <property type="component" value="Chromosome"/>
</dbReference>
<accession>A0A975GF83</accession>
<dbReference type="InterPro" id="IPR051199">
    <property type="entry name" value="LPS_LOS_Heptosyltrfase"/>
</dbReference>
<evidence type="ECO:0000313" key="3">
    <source>
        <dbReference type="EMBL" id="QTA79016.1"/>
    </source>
</evidence>
<dbReference type="Pfam" id="PF01075">
    <property type="entry name" value="Glyco_transf_9"/>
    <property type="match status" value="1"/>
</dbReference>
<organism evidence="3 4">
    <name type="scientific">Desulfonema limicola</name>
    <dbReference type="NCBI Taxonomy" id="45656"/>
    <lineage>
        <taxon>Bacteria</taxon>
        <taxon>Pseudomonadati</taxon>
        <taxon>Thermodesulfobacteriota</taxon>
        <taxon>Desulfobacteria</taxon>
        <taxon>Desulfobacterales</taxon>
        <taxon>Desulfococcaceae</taxon>
        <taxon>Desulfonema</taxon>
    </lineage>
</organism>
<dbReference type="Gene3D" id="3.40.50.2000">
    <property type="entry name" value="Glycogen Phosphorylase B"/>
    <property type="match status" value="2"/>
</dbReference>
<sequence length="352" mass="39876">MNILIIKLSAIGDVIHTLPALNAIKNHYPDSKITWVVEEAAASIVKDHEALDRVLVSKRKKWIKGLVKKSSRPGSVKAILSFIKELRDTEYDLVIDFHQLLKSGILVWLTKGRVKAGFDKGMQHMEYSYIFLNKPISPVSMEHHALSRGLMLIESLGIPAKQVEYRLPVSLEHRQEIEKILEKNKIKNSRMLIAINPVAQWKTKLWENKKFSQLADCLIKTYKADIIFTGGPDDLPVVQEIMNSMKEKAVNLAGKTTLKTLAALYEKTRFLISTDTGPMHLCASVGTPVIALFGPTAPWRTGPFGPNHEVIRLGLECSPCFKRRCYRKDIMCMKGIRVKDVMDRVINYTFPI</sequence>
<name>A0A975GF83_9BACT</name>